<name>A0A948RUM3_UNCEI</name>
<gene>
    <name evidence="1" type="ORF">KJ970_02540</name>
</gene>
<dbReference type="InterPro" id="IPR011042">
    <property type="entry name" value="6-blade_b-propeller_TolB-like"/>
</dbReference>
<comment type="caution">
    <text evidence="1">The sequence shown here is derived from an EMBL/GenBank/DDBJ whole genome shotgun (WGS) entry which is preliminary data.</text>
</comment>
<dbReference type="AlphaFoldDB" id="A0A948RUM3"/>
<proteinExistence type="predicted"/>
<evidence type="ECO:0000313" key="1">
    <source>
        <dbReference type="EMBL" id="MBU2689777.1"/>
    </source>
</evidence>
<dbReference type="SUPFAM" id="SSF101898">
    <property type="entry name" value="NHL repeat"/>
    <property type="match status" value="1"/>
</dbReference>
<dbReference type="EMBL" id="JAHJDP010000018">
    <property type="protein sequence ID" value="MBU2689777.1"/>
    <property type="molecule type" value="Genomic_DNA"/>
</dbReference>
<dbReference type="Gene3D" id="2.120.10.30">
    <property type="entry name" value="TolB, C-terminal domain"/>
    <property type="match status" value="1"/>
</dbReference>
<protein>
    <recommendedName>
        <fullName evidence="3">6-bladed beta-propeller</fullName>
    </recommendedName>
</protein>
<dbReference type="Pfam" id="PF17170">
    <property type="entry name" value="DUF5128"/>
    <property type="match status" value="1"/>
</dbReference>
<dbReference type="Proteomes" id="UP000777784">
    <property type="component" value="Unassembled WGS sequence"/>
</dbReference>
<evidence type="ECO:0000313" key="2">
    <source>
        <dbReference type="Proteomes" id="UP000777784"/>
    </source>
</evidence>
<organism evidence="1 2">
    <name type="scientific">Eiseniibacteriota bacterium</name>
    <dbReference type="NCBI Taxonomy" id="2212470"/>
    <lineage>
        <taxon>Bacteria</taxon>
        <taxon>Candidatus Eiseniibacteriota</taxon>
    </lineage>
</organism>
<sequence>MEHILKSSLWFIVFFLGLLLYGSDVVAGATDREVYDLEQMWRIEGNEDEFIIGIIDDAVADEHGRFYMLDHQLSQICVVDQSGGFVGFLGREGEGPGEFVRPSSIAWWGDGMLAVAQASPGRLTLISTEGVPGGAIHYSRSGERLTTGIQRVEPYSDGFIIQASYSMSNGTIINREKQLVRCDRKGQELGIVMEYELTQNTENFIMDEKLLTPPWAEWVCRENGELIWVDDRDQYSLSISSSIGSRESFAHRDYPGWARSDAMVDSLKEDWESDVRMYFQNVKAVIEKAEPVIIKLLRGPSEQIWVVTSRNHKEKRKDALIEAEVHGPDGSWLGMAEMLLPEGMAGGELLALDWPFALVRFQVDEDDASLPDSTAGNSCVPVYAAFHLRKREAGHKE</sequence>
<accession>A0A948RUM3</accession>
<evidence type="ECO:0008006" key="3">
    <source>
        <dbReference type="Google" id="ProtNLM"/>
    </source>
</evidence>
<reference evidence="1" key="1">
    <citation type="submission" date="2021-05" db="EMBL/GenBank/DDBJ databases">
        <title>Energy efficiency and biological interactions define the core microbiome of deep oligotrophic groundwater.</title>
        <authorList>
            <person name="Mehrshad M."/>
            <person name="Lopez-Fernandez M."/>
            <person name="Bell E."/>
            <person name="Bernier-Latmani R."/>
            <person name="Bertilsson S."/>
            <person name="Dopson M."/>
        </authorList>
    </citation>
    <scope>NUCLEOTIDE SEQUENCE</scope>
    <source>
        <strain evidence="1">Modern_marine.mb.64</strain>
    </source>
</reference>